<reference evidence="2 3" key="1">
    <citation type="submission" date="2024-05" db="EMBL/GenBank/DDBJ databases">
        <title>Roseateles sp. 2.12 16S ribosomal RNA gene Genome sequencing and assembly.</title>
        <authorList>
            <person name="Woo H."/>
        </authorList>
    </citation>
    <scope>NUCLEOTIDE SEQUENCE [LARGE SCALE GENOMIC DNA]</scope>
    <source>
        <strain evidence="2 3">2.12</strain>
    </source>
</reference>
<proteinExistence type="predicted"/>
<name>A0ABV0GJ14_9BURK</name>
<comment type="caution">
    <text evidence="2">The sequence shown here is derived from an EMBL/GenBank/DDBJ whole genome shotgun (WGS) entry which is preliminary data.</text>
</comment>
<keyword evidence="3" id="KW-1185">Reference proteome</keyword>
<dbReference type="RefSeq" id="WP_347612274.1">
    <property type="nucleotide sequence ID" value="NZ_JBDPZC010000011.1"/>
</dbReference>
<feature type="transmembrane region" description="Helical" evidence="1">
    <location>
        <begin position="12"/>
        <end position="32"/>
    </location>
</feature>
<evidence type="ECO:0000313" key="3">
    <source>
        <dbReference type="Proteomes" id="UP001462640"/>
    </source>
</evidence>
<feature type="transmembrane region" description="Helical" evidence="1">
    <location>
        <begin position="52"/>
        <end position="71"/>
    </location>
</feature>
<feature type="transmembrane region" description="Helical" evidence="1">
    <location>
        <begin position="135"/>
        <end position="157"/>
    </location>
</feature>
<keyword evidence="1" id="KW-1133">Transmembrane helix</keyword>
<organism evidence="2 3">
    <name type="scientific">Roseateles flavus</name>
    <dbReference type="NCBI Taxonomy" id="3149041"/>
    <lineage>
        <taxon>Bacteria</taxon>
        <taxon>Pseudomonadati</taxon>
        <taxon>Pseudomonadota</taxon>
        <taxon>Betaproteobacteria</taxon>
        <taxon>Burkholderiales</taxon>
        <taxon>Sphaerotilaceae</taxon>
        <taxon>Roseateles</taxon>
    </lineage>
</organism>
<keyword evidence="1" id="KW-0472">Membrane</keyword>
<keyword evidence="1" id="KW-0812">Transmembrane</keyword>
<protein>
    <submittedName>
        <fullName evidence="2">Uncharacterized protein</fullName>
    </submittedName>
</protein>
<sequence>MSSAAPARDAVGLATLAFFGLALGFIGLRGLYQGHFDHVVTWRGQPLGFSLRFIAWMLGSGLCLGLCRAVWRQSLAPDARQWQDTAPLPRSEPARMVLHERPRGTLRRLAGLAALLLTGLVMFMGHQILQSLLGPAAWLGSGPVALALAWGLLRWLLWRPRGGPLLILGPEGLQDLSRDWPPIAWTDIQALDLYGSRLQLALYRERRALVLRRLGAGARWTARSMRWDGDGADIAIPLHALQGRPVDILARARDWQGWAQAQPQARTPARG</sequence>
<dbReference type="EMBL" id="JBDPZC010000011">
    <property type="protein sequence ID" value="MEO3715037.1"/>
    <property type="molecule type" value="Genomic_DNA"/>
</dbReference>
<evidence type="ECO:0000256" key="1">
    <source>
        <dbReference type="SAM" id="Phobius"/>
    </source>
</evidence>
<dbReference type="Proteomes" id="UP001462640">
    <property type="component" value="Unassembled WGS sequence"/>
</dbReference>
<feature type="transmembrane region" description="Helical" evidence="1">
    <location>
        <begin position="109"/>
        <end position="129"/>
    </location>
</feature>
<accession>A0ABV0GJ14</accession>
<evidence type="ECO:0000313" key="2">
    <source>
        <dbReference type="EMBL" id="MEO3715037.1"/>
    </source>
</evidence>
<gene>
    <name evidence="2" type="ORF">ABDJ40_19905</name>
</gene>